<evidence type="ECO:0000313" key="2">
    <source>
        <dbReference type="EMBL" id="KII62872.1"/>
    </source>
</evidence>
<dbReference type="SUPFAM" id="SSF55781">
    <property type="entry name" value="GAF domain-like"/>
    <property type="match status" value="1"/>
</dbReference>
<sequence length="477" mass="54729">MSDFSQELDESELETWLDKNPNFVKDYLKTRPYIFESNIESTTSFDHYLSDDSLNIPRLSLVNDKTKKNSTIYRSISEDFCLLKPQDRSSNHLVSKSHGFNLLRNPDEMIKLEMLRTFDPDALLNELIQDIGNETNMESLCFKILVNVCFILNCDRCSMFLVEDDPQTGEKFLVAKVFDANIQHASNNTCAPIRVPIGSGIVGHVAQTGVSVNLEDDPHFNQEIDMQTEYKTQSVICHPIKNTSGKIFEKYLVFCGIVIINAQLIERYSNEIEQNKDSIELIINKILTTIFELIKCQACLFYLKETESNRNLIVTGWRKEILKCVENHRQVEFCVNSDIYSQCSFRGSETLWVGKDLKKALGIFCGMALVNTQIRDNLNKALAKQQESIIPSASELGLNLFEFDDENLSDIDTYMGIIRIFKDLDFITTFEIEYKVDIDGQEKLSSNNVPQLEACFPRHSIHVLLADGKPFRNRKRK</sequence>
<gene>
    <name evidence="2" type="ORF">RF11_12233</name>
</gene>
<dbReference type="InterPro" id="IPR029016">
    <property type="entry name" value="GAF-like_dom_sf"/>
</dbReference>
<accession>A0A0C2J177</accession>
<organism evidence="2 3">
    <name type="scientific">Thelohanellus kitauei</name>
    <name type="common">Myxosporean</name>
    <dbReference type="NCBI Taxonomy" id="669202"/>
    <lineage>
        <taxon>Eukaryota</taxon>
        <taxon>Metazoa</taxon>
        <taxon>Cnidaria</taxon>
        <taxon>Myxozoa</taxon>
        <taxon>Myxosporea</taxon>
        <taxon>Bivalvulida</taxon>
        <taxon>Platysporina</taxon>
        <taxon>Myxobolidae</taxon>
        <taxon>Thelohanellus</taxon>
    </lineage>
</organism>
<comment type="caution">
    <text evidence="2">The sequence shown here is derived from an EMBL/GenBank/DDBJ whole genome shotgun (WGS) entry which is preliminary data.</text>
</comment>
<evidence type="ECO:0000259" key="1">
    <source>
        <dbReference type="SMART" id="SM00065"/>
    </source>
</evidence>
<feature type="domain" description="GAF" evidence="1">
    <location>
        <begin position="136"/>
        <end position="269"/>
    </location>
</feature>
<proteinExistence type="predicted"/>
<evidence type="ECO:0000313" key="3">
    <source>
        <dbReference type="Proteomes" id="UP000031668"/>
    </source>
</evidence>
<dbReference type="SMART" id="SM00065">
    <property type="entry name" value="GAF"/>
    <property type="match status" value="1"/>
</dbReference>
<dbReference type="EMBL" id="JWZT01004858">
    <property type="protein sequence ID" value="KII62872.1"/>
    <property type="molecule type" value="Genomic_DNA"/>
</dbReference>
<dbReference type="Proteomes" id="UP000031668">
    <property type="component" value="Unassembled WGS sequence"/>
</dbReference>
<dbReference type="Gene3D" id="3.30.450.40">
    <property type="match status" value="1"/>
</dbReference>
<name>A0A0C2J177_THEKT</name>
<dbReference type="OrthoDB" id="6017640at2759"/>
<dbReference type="InterPro" id="IPR003018">
    <property type="entry name" value="GAF"/>
</dbReference>
<keyword evidence="3" id="KW-1185">Reference proteome</keyword>
<reference evidence="2 3" key="1">
    <citation type="journal article" date="2014" name="Genome Biol. Evol.">
        <title>The genome of the myxosporean Thelohanellus kitauei shows adaptations to nutrient acquisition within its fish host.</title>
        <authorList>
            <person name="Yang Y."/>
            <person name="Xiong J."/>
            <person name="Zhou Z."/>
            <person name="Huo F."/>
            <person name="Miao W."/>
            <person name="Ran C."/>
            <person name="Liu Y."/>
            <person name="Zhang J."/>
            <person name="Feng J."/>
            <person name="Wang M."/>
            <person name="Wang M."/>
            <person name="Wang L."/>
            <person name="Yao B."/>
        </authorList>
    </citation>
    <scope>NUCLEOTIDE SEQUENCE [LARGE SCALE GENOMIC DNA]</scope>
    <source>
        <strain evidence="2">Wuqing</strain>
    </source>
</reference>
<protein>
    <recommendedName>
        <fullName evidence="1">GAF domain-containing protein</fullName>
    </recommendedName>
</protein>
<dbReference type="Pfam" id="PF01590">
    <property type="entry name" value="GAF"/>
    <property type="match status" value="1"/>
</dbReference>
<dbReference type="AlphaFoldDB" id="A0A0C2J177"/>